<proteinExistence type="predicted"/>
<feature type="compositionally biased region" description="Acidic residues" evidence="1">
    <location>
        <begin position="39"/>
        <end position="55"/>
    </location>
</feature>
<dbReference type="RefSeq" id="WP_323280636.1">
    <property type="nucleotide sequence ID" value="NZ_JAYGGQ010000017.1"/>
</dbReference>
<dbReference type="EMBL" id="JAYGGQ010000017">
    <property type="protein sequence ID" value="MEA5456734.1"/>
    <property type="molecule type" value="Genomic_DNA"/>
</dbReference>
<dbReference type="Proteomes" id="UP001304769">
    <property type="component" value="Unassembled WGS sequence"/>
</dbReference>
<comment type="caution">
    <text evidence="2">The sequence shown here is derived from an EMBL/GenBank/DDBJ whole genome shotgun (WGS) entry which is preliminary data.</text>
</comment>
<sequence length="55" mass="6020">MGKYSGFDEARAARLNVILSEATKAIVAAQSRKFREDSGSQDEIDEPDSDDDEQG</sequence>
<name>A0ABU5TB65_9MICC</name>
<evidence type="ECO:0000313" key="3">
    <source>
        <dbReference type="Proteomes" id="UP001304769"/>
    </source>
</evidence>
<keyword evidence="3" id="KW-1185">Reference proteome</keyword>
<protein>
    <submittedName>
        <fullName evidence="2">Uncharacterized protein</fullName>
    </submittedName>
</protein>
<feature type="region of interest" description="Disordered" evidence="1">
    <location>
        <begin position="31"/>
        <end position="55"/>
    </location>
</feature>
<organism evidence="2 3">
    <name type="scientific">Sinomonas terricola</name>
    <dbReference type="NCBI Taxonomy" id="3110330"/>
    <lineage>
        <taxon>Bacteria</taxon>
        <taxon>Bacillati</taxon>
        <taxon>Actinomycetota</taxon>
        <taxon>Actinomycetes</taxon>
        <taxon>Micrococcales</taxon>
        <taxon>Micrococcaceae</taxon>
        <taxon>Sinomonas</taxon>
    </lineage>
</organism>
<evidence type="ECO:0000313" key="2">
    <source>
        <dbReference type="EMBL" id="MEA5456734.1"/>
    </source>
</evidence>
<evidence type="ECO:0000256" key="1">
    <source>
        <dbReference type="SAM" id="MobiDB-lite"/>
    </source>
</evidence>
<gene>
    <name evidence="2" type="ORF">SPF06_18580</name>
</gene>
<accession>A0ABU5TB65</accession>
<reference evidence="2 3" key="1">
    <citation type="submission" date="2023-12" db="EMBL/GenBank/DDBJ databases">
        <title>Sinomonas terricola sp. nov, isolated from litchi orchard soil in Guangdong, PR China.</title>
        <authorList>
            <person name="Jiaxin W."/>
            <person name="Yang Z."/>
            <person name="Honghui Z."/>
        </authorList>
    </citation>
    <scope>NUCLEOTIDE SEQUENCE [LARGE SCALE GENOMIC DNA]</scope>
    <source>
        <strain evidence="2 3">JGH33</strain>
    </source>
</reference>